<proteinExistence type="predicted"/>
<dbReference type="InterPro" id="IPR038071">
    <property type="entry name" value="UROD/MetE-like_sf"/>
</dbReference>
<dbReference type="Gene3D" id="3.20.20.210">
    <property type="match status" value="1"/>
</dbReference>
<evidence type="ECO:0000313" key="2">
    <source>
        <dbReference type="EMBL" id="KKO11324.1"/>
    </source>
</evidence>
<feature type="domain" description="Uroporphyrinogen decarboxylase (URO-D)" evidence="1">
    <location>
        <begin position="227"/>
        <end position="361"/>
    </location>
</feature>
<sequence length="365" mass="42027">MQNSREVIDNLLRNRPADRVGVNDSPWGDTLEKWVTQGYPADDEGKPVDAGEHFGFDIAGAGGWLAWEPKLDTDETVEETDEWRITRNGAGAVLKWWKHRSGTPEHIDFAMTSREVWESEYKPLLIETDIRKRVGLDGIKENIAKYHEQGLWVQYGSQFIWENMRASMGDYTMYMSLIDDPDWIHDFNRTYTDLFKAGYKLLFEEAGLPDGYWFYEDMGYKDSLFCSPKVLEELIFPYYAEMVEFMHSYDLPVVLHTCGLTEPALDMIVQAGFDGIHPMEVKAGNDPFRIADRYADKLVLIGGLDVRIFESGDKDLIRTTVADYLEGMKSRGARIVFGSDHSVSTGVDYEDYLLAMEVYREHMMY</sequence>
<dbReference type="Pfam" id="PF01208">
    <property type="entry name" value="URO-D"/>
    <property type="match status" value="1"/>
</dbReference>
<comment type="caution">
    <text evidence="2">The sequence shown here is derived from an EMBL/GenBank/DDBJ whole genome shotgun (WGS) entry which is preliminary data.</text>
</comment>
<dbReference type="SUPFAM" id="SSF51726">
    <property type="entry name" value="UROD/MetE-like"/>
    <property type="match status" value="1"/>
</dbReference>
<organism evidence="2">
    <name type="scientific">marine sediment metagenome</name>
    <dbReference type="NCBI Taxonomy" id="412755"/>
    <lineage>
        <taxon>unclassified sequences</taxon>
        <taxon>metagenomes</taxon>
        <taxon>ecological metagenomes</taxon>
    </lineage>
</organism>
<dbReference type="GO" id="GO:0006779">
    <property type="term" value="P:porphyrin-containing compound biosynthetic process"/>
    <property type="evidence" value="ECO:0007669"/>
    <property type="project" value="InterPro"/>
</dbReference>
<protein>
    <recommendedName>
        <fullName evidence="1">Uroporphyrinogen decarboxylase (URO-D) domain-containing protein</fullName>
    </recommendedName>
</protein>
<dbReference type="AlphaFoldDB" id="A0A0F9Z2K0"/>
<dbReference type="GO" id="GO:0004853">
    <property type="term" value="F:uroporphyrinogen decarboxylase activity"/>
    <property type="evidence" value="ECO:0007669"/>
    <property type="project" value="InterPro"/>
</dbReference>
<dbReference type="InterPro" id="IPR000257">
    <property type="entry name" value="Uroporphyrinogen_deCOase"/>
</dbReference>
<gene>
    <name evidence="2" type="ORF">LCGC14_0018040</name>
</gene>
<dbReference type="EMBL" id="LAZR01000003">
    <property type="protein sequence ID" value="KKO11324.1"/>
    <property type="molecule type" value="Genomic_DNA"/>
</dbReference>
<reference evidence="2" key="1">
    <citation type="journal article" date="2015" name="Nature">
        <title>Complex archaea that bridge the gap between prokaryotes and eukaryotes.</title>
        <authorList>
            <person name="Spang A."/>
            <person name="Saw J.H."/>
            <person name="Jorgensen S.L."/>
            <person name="Zaremba-Niedzwiedzka K."/>
            <person name="Martijn J."/>
            <person name="Lind A.E."/>
            <person name="van Eijk R."/>
            <person name="Schleper C."/>
            <person name="Guy L."/>
            <person name="Ettema T.J."/>
        </authorList>
    </citation>
    <scope>NUCLEOTIDE SEQUENCE</scope>
</reference>
<accession>A0A0F9Z2K0</accession>
<evidence type="ECO:0000259" key="1">
    <source>
        <dbReference type="Pfam" id="PF01208"/>
    </source>
</evidence>
<name>A0A0F9Z2K0_9ZZZZ</name>